<evidence type="ECO:0000313" key="1">
    <source>
        <dbReference type="EnsemblPlants" id="MELO3C005119.2.1"/>
    </source>
</evidence>
<organism evidence="1">
    <name type="scientific">Cucumis melo</name>
    <name type="common">Muskmelon</name>
    <dbReference type="NCBI Taxonomy" id="3656"/>
    <lineage>
        <taxon>Eukaryota</taxon>
        <taxon>Viridiplantae</taxon>
        <taxon>Streptophyta</taxon>
        <taxon>Embryophyta</taxon>
        <taxon>Tracheophyta</taxon>
        <taxon>Spermatophyta</taxon>
        <taxon>Magnoliopsida</taxon>
        <taxon>eudicotyledons</taxon>
        <taxon>Gunneridae</taxon>
        <taxon>Pentapetalae</taxon>
        <taxon>rosids</taxon>
        <taxon>fabids</taxon>
        <taxon>Cucurbitales</taxon>
        <taxon>Cucurbitaceae</taxon>
        <taxon>Benincaseae</taxon>
        <taxon>Cucumis</taxon>
    </lineage>
</organism>
<reference evidence="1" key="1">
    <citation type="submission" date="2023-03" db="UniProtKB">
        <authorList>
            <consortium name="EnsemblPlants"/>
        </authorList>
    </citation>
    <scope>IDENTIFICATION</scope>
</reference>
<dbReference type="Gramene" id="MELO3C005119.2.1">
    <property type="protein sequence ID" value="MELO3C005119.2.1"/>
    <property type="gene ID" value="MELO3C005119.2"/>
</dbReference>
<dbReference type="PANTHER" id="PTHR46250">
    <property type="entry name" value="MYB/SANT-LIKE DNA-BINDING DOMAIN PROTEIN-RELATED"/>
    <property type="match status" value="1"/>
</dbReference>
<evidence type="ECO:0008006" key="2">
    <source>
        <dbReference type="Google" id="ProtNLM"/>
    </source>
</evidence>
<dbReference type="PANTHER" id="PTHR46250:SF18">
    <property type="entry name" value="MYB_SANT-LIKE DOMAIN-CONTAINING PROTEIN"/>
    <property type="match status" value="1"/>
</dbReference>
<accession>A0A9I9CKL3</accession>
<protein>
    <recommendedName>
        <fullName evidence="2">Retrotransposon protein</fullName>
    </recommendedName>
</protein>
<proteinExistence type="predicted"/>
<dbReference type="EnsemblPlants" id="MELO3C005119.2.1">
    <property type="protein sequence ID" value="MELO3C005119.2.1"/>
    <property type="gene ID" value="MELO3C005119.2"/>
</dbReference>
<sequence>MTNVDITPDVDEGYLTYATMVGDDIHMTSSSRAPKHLWTKEEDTTLMECLTELGPSNNGFGWNNELKCTVAEKDEFDNWVKNHPAAKDLLNRSFPHYNNLSYIFRRACDERALGDICRCGSNVPFGYEGIAAGDGNNMKIPTMFSQGLNMSREEFVAINLSGQVMVGMLQAGQRGRGTVSLQRLLT</sequence>
<name>A0A9I9CKL3_CUCME</name>
<dbReference type="AlphaFoldDB" id="A0A9I9CKL3"/>